<comment type="similarity">
    <text evidence="2 8">Belongs to the diaminopimelate epimerase family.</text>
</comment>
<dbReference type="PATRIC" id="fig|571913.6.peg.3623"/>
<comment type="pathway">
    <text evidence="1 8">Amino-acid biosynthesis; L-lysine biosynthesis via DAP pathway; DL-2,6-diaminopimelate from LL-2,6-diaminopimelate: step 1/1.</text>
</comment>
<dbReference type="EC" id="5.1.1.7" evidence="3 8"/>
<feature type="binding site" evidence="8">
    <location>
        <position position="199"/>
    </location>
    <ligand>
        <name>substrate</name>
    </ligand>
</feature>
<evidence type="ECO:0000256" key="8">
    <source>
        <dbReference type="HAMAP-Rule" id="MF_00197"/>
    </source>
</evidence>
<dbReference type="AlphaFoldDB" id="A0A0K1JKN4"/>
<dbReference type="GO" id="GO:0005829">
    <property type="term" value="C:cytosol"/>
    <property type="evidence" value="ECO:0007669"/>
    <property type="project" value="TreeGrafter"/>
</dbReference>
<accession>A0A0K1JKN4</accession>
<evidence type="ECO:0000313" key="11">
    <source>
        <dbReference type="Proteomes" id="UP000066480"/>
    </source>
</evidence>
<evidence type="ECO:0000256" key="6">
    <source>
        <dbReference type="ARBA" id="ARBA00023235"/>
    </source>
</evidence>
<dbReference type="PANTHER" id="PTHR31689:SF0">
    <property type="entry name" value="DIAMINOPIMELATE EPIMERASE"/>
    <property type="match status" value="1"/>
</dbReference>
<feature type="binding site" evidence="8">
    <location>
        <begin position="227"/>
        <end position="228"/>
    </location>
    <ligand>
        <name>substrate</name>
    </ligand>
</feature>
<feature type="active site" evidence="9">
    <location>
        <position position="84"/>
    </location>
</feature>
<evidence type="ECO:0000256" key="7">
    <source>
        <dbReference type="ARBA" id="ARBA00051712"/>
    </source>
</evidence>
<dbReference type="SUPFAM" id="SSF54506">
    <property type="entry name" value="Diaminopimelate epimerase-like"/>
    <property type="match status" value="2"/>
</dbReference>
<dbReference type="Gene3D" id="3.10.310.10">
    <property type="entry name" value="Diaminopimelate Epimerase, Chain A, domain 1"/>
    <property type="match status" value="2"/>
</dbReference>
<feature type="site" description="Could be important to modulate the pK values of the two catalytic cysteine residues" evidence="8">
    <location>
        <position position="217"/>
    </location>
</feature>
<organism evidence="10 11">
    <name type="scientific">Luteipulveratus mongoliensis</name>
    <dbReference type="NCBI Taxonomy" id="571913"/>
    <lineage>
        <taxon>Bacteria</taxon>
        <taxon>Bacillati</taxon>
        <taxon>Actinomycetota</taxon>
        <taxon>Actinomycetes</taxon>
        <taxon>Micrococcales</taxon>
        <taxon>Dermacoccaceae</taxon>
        <taxon>Luteipulveratus</taxon>
    </lineage>
</organism>
<evidence type="ECO:0000256" key="9">
    <source>
        <dbReference type="PROSITE-ProRule" id="PRU10125"/>
    </source>
</evidence>
<sequence length="287" mass="30617">MTTIDFAKGHGTHNDFVLVPDLDGALDLTEQQVAHLCNRRGGIGGDGLIRIVRTGKVADAPEGIDPDLWFMDYRNADGSAAEMCGNGTRVFAEYLRTRGLVTDDIFEIGTRAGTKRISTVPDGYAVDLGTWQLAREEDAERRGMDSVVQVVGAPSALPALSIDLGNPHTVVALPTEVSLDQLDLTDAPHVDPRPPHGTNVELVRPIGHGHIAMRVHERGVGETQSCGTGAAAAAIATWWWGNRPQDQLDWTVDVPGGRLGVHLDGQRVALSGPAVIVAEGRVELPIA</sequence>
<dbReference type="InterPro" id="IPR001653">
    <property type="entry name" value="DAP_epimerase_DapF"/>
</dbReference>
<comment type="catalytic activity">
    <reaction evidence="7 8">
        <text>(2S,6S)-2,6-diaminopimelate = meso-2,6-diaminopimelate</text>
        <dbReference type="Rhea" id="RHEA:15393"/>
        <dbReference type="ChEBI" id="CHEBI:57609"/>
        <dbReference type="ChEBI" id="CHEBI:57791"/>
        <dbReference type="EC" id="5.1.1.7"/>
    </reaction>
</comment>
<dbReference type="RefSeq" id="WP_052593643.1">
    <property type="nucleotide sequence ID" value="NZ_CP011112.1"/>
</dbReference>
<proteinExistence type="inferred from homology"/>
<feature type="site" description="Could be important to modulate the pK values of the two catalytic cysteine residues" evidence="8">
    <location>
        <position position="168"/>
    </location>
</feature>
<evidence type="ECO:0000256" key="2">
    <source>
        <dbReference type="ARBA" id="ARBA00010219"/>
    </source>
</evidence>
<evidence type="ECO:0000256" key="5">
    <source>
        <dbReference type="ARBA" id="ARBA00023154"/>
    </source>
</evidence>
<dbReference type="NCBIfam" id="TIGR00652">
    <property type="entry name" value="DapF"/>
    <property type="match status" value="1"/>
</dbReference>
<evidence type="ECO:0000256" key="1">
    <source>
        <dbReference type="ARBA" id="ARBA00005196"/>
    </source>
</evidence>
<dbReference type="PROSITE" id="PS01326">
    <property type="entry name" value="DAP_EPIMERASE"/>
    <property type="match status" value="1"/>
</dbReference>
<dbReference type="InterPro" id="IPR018510">
    <property type="entry name" value="DAP_epimerase_AS"/>
</dbReference>
<dbReference type="HAMAP" id="MF_00197">
    <property type="entry name" value="DAP_epimerase"/>
    <property type="match status" value="1"/>
</dbReference>
<feature type="active site" description="Proton donor" evidence="8">
    <location>
        <position position="84"/>
    </location>
</feature>
<dbReference type="KEGG" id="lmoi:VV02_17855"/>
<keyword evidence="6 8" id="KW-0413">Isomerase</keyword>
<dbReference type="EMBL" id="CP011112">
    <property type="protein sequence ID" value="AKU17279.1"/>
    <property type="molecule type" value="Genomic_DNA"/>
</dbReference>
<comment type="subunit">
    <text evidence="8">Homodimer.</text>
</comment>
<evidence type="ECO:0000256" key="3">
    <source>
        <dbReference type="ARBA" id="ARBA00013080"/>
    </source>
</evidence>
<dbReference type="OrthoDB" id="9805408at2"/>
<name>A0A0K1JKN4_9MICO</name>
<keyword evidence="5 8" id="KW-0457">Lysine biosynthesis</keyword>
<keyword evidence="8" id="KW-0963">Cytoplasm</keyword>
<dbReference type="PANTHER" id="PTHR31689">
    <property type="entry name" value="DIAMINOPIMELATE EPIMERASE, CHLOROPLASTIC"/>
    <property type="match status" value="1"/>
</dbReference>
<dbReference type="UniPathway" id="UPA00034">
    <property type="reaction ID" value="UER00025"/>
</dbReference>
<comment type="subcellular location">
    <subcellularLocation>
        <location evidence="8">Cytoplasm</location>
    </subcellularLocation>
</comment>
<feature type="binding site" evidence="8">
    <location>
        <position position="75"/>
    </location>
    <ligand>
        <name>substrate</name>
    </ligand>
</feature>
<reference evidence="10 11" key="1">
    <citation type="submission" date="2015-03" db="EMBL/GenBank/DDBJ databases">
        <title>Luteipulveratus halotolerans sp. nov., a novel actinobacterium (Dermacoccaceae) from Sarawak, Malaysia.</title>
        <authorList>
            <person name="Juboi H."/>
            <person name="Basik A."/>
            <person name="Shamsul S.S."/>
            <person name="Arnold P."/>
            <person name="Schmitt E.K."/>
            <person name="Sanglier J.-J."/>
            <person name="Yeo T."/>
        </authorList>
    </citation>
    <scope>NUCLEOTIDE SEQUENCE [LARGE SCALE GENOMIC DNA]</scope>
    <source>
        <strain evidence="10 11">MN07-A0370</strain>
    </source>
</reference>
<keyword evidence="11" id="KW-1185">Reference proteome</keyword>
<evidence type="ECO:0000256" key="4">
    <source>
        <dbReference type="ARBA" id="ARBA00022605"/>
    </source>
</evidence>
<comment type="function">
    <text evidence="8">Catalyzes the stereoinversion of LL-2,6-diaminopimelate (L,L-DAP) to meso-diaminopimelate (meso-DAP), a precursor of L-lysine and an essential component of the bacterial peptidoglycan.</text>
</comment>
<protein>
    <recommendedName>
        <fullName evidence="3 8">Diaminopimelate epimerase</fullName>
        <shortName evidence="8">DAP epimerase</shortName>
        <ecNumber evidence="3 8">5.1.1.7</ecNumber>
    </recommendedName>
    <alternativeName>
        <fullName evidence="8">PLP-independent amino acid racemase</fullName>
    </alternativeName>
</protein>
<dbReference type="Pfam" id="PF01678">
    <property type="entry name" value="DAP_epimerase"/>
    <property type="match status" value="2"/>
</dbReference>
<feature type="binding site" evidence="8">
    <location>
        <position position="166"/>
    </location>
    <ligand>
        <name>substrate</name>
    </ligand>
</feature>
<feature type="binding site" evidence="8">
    <location>
        <begin position="217"/>
        <end position="218"/>
    </location>
    <ligand>
        <name>substrate</name>
    </ligand>
</feature>
<feature type="binding site" evidence="8">
    <location>
        <begin position="85"/>
        <end position="86"/>
    </location>
    <ligand>
        <name>substrate</name>
    </ligand>
</feature>
<evidence type="ECO:0000313" key="10">
    <source>
        <dbReference type="EMBL" id="AKU17279.1"/>
    </source>
</evidence>
<dbReference type="Proteomes" id="UP000066480">
    <property type="component" value="Chromosome"/>
</dbReference>
<comment type="caution">
    <text evidence="8">Lacks conserved residue(s) required for the propagation of feature annotation.</text>
</comment>
<dbReference type="STRING" id="571913.VV02_17855"/>
<keyword evidence="4 8" id="KW-0028">Amino-acid biosynthesis</keyword>
<dbReference type="GO" id="GO:0008837">
    <property type="term" value="F:diaminopimelate epimerase activity"/>
    <property type="evidence" value="ECO:0007669"/>
    <property type="project" value="UniProtKB-UniRule"/>
</dbReference>
<dbReference type="GO" id="GO:0009089">
    <property type="term" value="P:lysine biosynthetic process via diaminopimelate"/>
    <property type="evidence" value="ECO:0007669"/>
    <property type="project" value="UniProtKB-UniRule"/>
</dbReference>
<feature type="binding site" evidence="8">
    <location>
        <position position="14"/>
    </location>
    <ligand>
        <name>substrate</name>
    </ligand>
</feature>
<gene>
    <name evidence="8" type="primary">dapF</name>
    <name evidence="10" type="ORF">VV02_17855</name>
</gene>
<feature type="active site" description="Proton acceptor" evidence="8">
    <location>
        <position position="226"/>
    </location>
</feature>